<dbReference type="InterPro" id="IPR012677">
    <property type="entry name" value="Nucleotide-bd_a/b_plait_sf"/>
</dbReference>
<feature type="compositionally biased region" description="Gly residues" evidence="4">
    <location>
        <begin position="441"/>
        <end position="478"/>
    </location>
</feature>
<reference evidence="7" key="1">
    <citation type="submission" date="2022-11" db="UniProtKB">
        <authorList>
            <consortium name="EnsemblMetazoa"/>
        </authorList>
    </citation>
    <scope>IDENTIFICATION</scope>
</reference>
<sequence length="496" mass="53912">MVVMEESRTPVILSPQCVGREFVRQYYTLLNQEPLKLHRFYTKNSIFSHGDSGNTHAEPATGQEAIYKKIQELNFLDCRTKIRQVDSHSTLGSGVVVQVSGELSNNGQNMRRFMQTFVLAPGEDPKKYYVHNDIFRYQDEVFHEETSDETADGTVDSEGEEEPNNQVPNGVNNYKQSQDTMLVQNVGQDMPSNQMYYTSTVRSNSDGGNLMPNQILQEDSQELQEIVVDKQPTEVSVNDASRDLSDIKPAESEDSLPLDDTPIITEPNEVPSTDHYGDEEQPQESPKPQEEKPKTWAAMLGRSSGAPVVTAPTPKPQPKVTPPRPAVVQPAAPKPPAQRERSGFPNKESRMAARNAPDDHQVFIGNLPNGVKDAEVREVFAKYGSILEIRLNPKNFGFVIFTSPEPVKQILLNKPIKIGNQDINIEEKKPSGARRDAPSGAGRGAAGGKGGGRGGGQGGRGAPGGPGSGGRGGFGGNARGQRRSSGSSARGGKPAK</sequence>
<dbReference type="SMART" id="SM00360">
    <property type="entry name" value="RRM"/>
    <property type="match status" value="1"/>
</dbReference>
<evidence type="ECO:0000259" key="6">
    <source>
        <dbReference type="PROSITE" id="PS50177"/>
    </source>
</evidence>
<dbReference type="InterPro" id="IPR032710">
    <property type="entry name" value="NTF2-like_dom_sf"/>
</dbReference>
<dbReference type="OMA" id="YGQMDIN"/>
<dbReference type="PANTHER" id="PTHR10693">
    <property type="entry name" value="RAS GTPASE-ACTIVATING PROTEIN-BINDING PROTEIN"/>
    <property type="match status" value="1"/>
</dbReference>
<organism evidence="7 8">
    <name type="scientific">Exaiptasia diaphana</name>
    <name type="common">Tropical sea anemone</name>
    <name type="synonym">Aiptasia pulchella</name>
    <dbReference type="NCBI Taxonomy" id="2652724"/>
    <lineage>
        <taxon>Eukaryota</taxon>
        <taxon>Metazoa</taxon>
        <taxon>Cnidaria</taxon>
        <taxon>Anthozoa</taxon>
        <taxon>Hexacorallia</taxon>
        <taxon>Actiniaria</taxon>
        <taxon>Aiptasiidae</taxon>
        <taxon>Exaiptasia</taxon>
    </lineage>
</organism>
<protein>
    <recommendedName>
        <fullName evidence="9">Ras GTPase-activating protein-binding protein 2</fullName>
    </recommendedName>
</protein>
<feature type="compositionally biased region" description="Polar residues" evidence="4">
    <location>
        <begin position="164"/>
        <end position="173"/>
    </location>
</feature>
<dbReference type="Proteomes" id="UP000887567">
    <property type="component" value="Unplaced"/>
</dbReference>
<evidence type="ECO:0000256" key="4">
    <source>
        <dbReference type="SAM" id="MobiDB-lite"/>
    </source>
</evidence>
<dbReference type="InterPro" id="IPR039539">
    <property type="entry name" value="Ras_GTPase_bind_prot"/>
</dbReference>
<dbReference type="PANTHER" id="PTHR10693:SF20">
    <property type="entry name" value="AT27578P"/>
    <property type="match status" value="1"/>
</dbReference>
<evidence type="ECO:0000259" key="5">
    <source>
        <dbReference type="PROSITE" id="PS50102"/>
    </source>
</evidence>
<evidence type="ECO:0000313" key="7">
    <source>
        <dbReference type="EnsemblMetazoa" id="XP_020905520.1"/>
    </source>
</evidence>
<evidence type="ECO:0000256" key="1">
    <source>
        <dbReference type="ARBA" id="ARBA00004210"/>
    </source>
</evidence>
<dbReference type="OrthoDB" id="339151at2759"/>
<dbReference type="InterPro" id="IPR018222">
    <property type="entry name" value="Nuclear_transport_factor_2_euk"/>
</dbReference>
<feature type="region of interest" description="Disordered" evidence="4">
    <location>
        <begin position="230"/>
        <end position="361"/>
    </location>
</feature>
<feature type="compositionally biased region" description="Pro residues" evidence="4">
    <location>
        <begin position="313"/>
        <end position="325"/>
    </location>
</feature>
<dbReference type="GO" id="GO:1990904">
    <property type="term" value="C:ribonucleoprotein complex"/>
    <property type="evidence" value="ECO:0007669"/>
    <property type="project" value="TreeGrafter"/>
</dbReference>
<dbReference type="Gene3D" id="3.10.450.50">
    <property type="match status" value="1"/>
</dbReference>
<dbReference type="GO" id="GO:0003729">
    <property type="term" value="F:mRNA binding"/>
    <property type="evidence" value="ECO:0007669"/>
    <property type="project" value="TreeGrafter"/>
</dbReference>
<evidence type="ECO:0000256" key="3">
    <source>
        <dbReference type="PROSITE-ProRule" id="PRU00176"/>
    </source>
</evidence>
<feature type="compositionally biased region" description="Basic and acidic residues" evidence="4">
    <location>
        <begin position="240"/>
        <end position="251"/>
    </location>
</feature>
<evidence type="ECO:0000313" key="8">
    <source>
        <dbReference type="Proteomes" id="UP000887567"/>
    </source>
</evidence>
<dbReference type="EnsemblMetazoa" id="XM_021049861.1">
    <property type="protein sequence ID" value="XP_020905520.1"/>
    <property type="gene ID" value="LOC110243734"/>
</dbReference>
<feature type="region of interest" description="Disordered" evidence="4">
    <location>
        <begin position="417"/>
        <end position="496"/>
    </location>
</feature>
<dbReference type="FunFam" id="3.10.450.50:FF:000015">
    <property type="entry name" value="Ras GTPase-activating protein-binding protein 2"/>
    <property type="match status" value="1"/>
</dbReference>
<dbReference type="AlphaFoldDB" id="A0A913XIW7"/>
<feature type="domain" description="NTF2" evidence="6">
    <location>
        <begin position="18"/>
        <end position="137"/>
    </location>
</feature>
<dbReference type="Pfam" id="PF02136">
    <property type="entry name" value="NTF2"/>
    <property type="match status" value="1"/>
</dbReference>
<evidence type="ECO:0000256" key="2">
    <source>
        <dbReference type="ARBA" id="ARBA00022884"/>
    </source>
</evidence>
<feature type="domain" description="RRM" evidence="5">
    <location>
        <begin position="360"/>
        <end position="430"/>
    </location>
</feature>
<dbReference type="InterPro" id="IPR002075">
    <property type="entry name" value="NTF2_dom"/>
</dbReference>
<dbReference type="GeneID" id="110243734"/>
<dbReference type="CDD" id="cd00780">
    <property type="entry name" value="NTF2"/>
    <property type="match status" value="1"/>
</dbReference>
<feature type="region of interest" description="Disordered" evidence="4">
    <location>
        <begin position="142"/>
        <end position="173"/>
    </location>
</feature>
<dbReference type="Gene3D" id="3.30.70.330">
    <property type="match status" value="1"/>
</dbReference>
<dbReference type="PROSITE" id="PS50177">
    <property type="entry name" value="NTF2_DOMAIN"/>
    <property type="match status" value="1"/>
</dbReference>
<accession>A0A913XIW7</accession>
<feature type="compositionally biased region" description="Low complexity" evidence="4">
    <location>
        <begin position="483"/>
        <end position="496"/>
    </location>
</feature>
<dbReference type="GO" id="GO:0010494">
    <property type="term" value="C:cytoplasmic stress granule"/>
    <property type="evidence" value="ECO:0007669"/>
    <property type="project" value="UniProtKB-SubCell"/>
</dbReference>
<name>A0A913XIW7_EXADI</name>
<dbReference type="InterPro" id="IPR035979">
    <property type="entry name" value="RBD_domain_sf"/>
</dbReference>
<dbReference type="PROSITE" id="PS50102">
    <property type="entry name" value="RRM"/>
    <property type="match status" value="1"/>
</dbReference>
<dbReference type="SUPFAM" id="SSF54427">
    <property type="entry name" value="NTF2-like"/>
    <property type="match status" value="1"/>
</dbReference>
<evidence type="ECO:0008006" key="9">
    <source>
        <dbReference type="Google" id="ProtNLM"/>
    </source>
</evidence>
<keyword evidence="8" id="KW-1185">Reference proteome</keyword>
<dbReference type="RefSeq" id="XP_020905520.1">
    <property type="nucleotide sequence ID" value="XM_021049861.1"/>
</dbReference>
<dbReference type="Pfam" id="PF00076">
    <property type="entry name" value="RRM_1"/>
    <property type="match status" value="1"/>
</dbReference>
<feature type="compositionally biased region" description="Acidic residues" evidence="4">
    <location>
        <begin position="146"/>
        <end position="163"/>
    </location>
</feature>
<dbReference type="SUPFAM" id="SSF54928">
    <property type="entry name" value="RNA-binding domain, RBD"/>
    <property type="match status" value="1"/>
</dbReference>
<feature type="compositionally biased region" description="Basic and acidic residues" evidence="4">
    <location>
        <begin position="425"/>
        <end position="437"/>
    </location>
</feature>
<dbReference type="GO" id="GO:0005829">
    <property type="term" value="C:cytosol"/>
    <property type="evidence" value="ECO:0007669"/>
    <property type="project" value="TreeGrafter"/>
</dbReference>
<proteinExistence type="predicted"/>
<comment type="subcellular location">
    <subcellularLocation>
        <location evidence="1">Cytoplasm</location>
        <location evidence="1">Stress granule</location>
    </subcellularLocation>
</comment>
<feature type="compositionally biased region" description="Basic and acidic residues" evidence="4">
    <location>
        <begin position="337"/>
        <end position="361"/>
    </location>
</feature>
<dbReference type="InterPro" id="IPR000504">
    <property type="entry name" value="RRM_dom"/>
</dbReference>
<dbReference type="KEGG" id="epa:110243734"/>
<keyword evidence="2 3" id="KW-0694">RNA-binding</keyword>